<evidence type="ECO:0000313" key="1">
    <source>
        <dbReference type="EMBL" id="GJJ14412.1"/>
    </source>
</evidence>
<evidence type="ECO:0000313" key="2">
    <source>
        <dbReference type="Proteomes" id="UP001050691"/>
    </source>
</evidence>
<sequence>MTPFETNKAFTSFSGNCSLDLLDPTGQSSAFGSVPPVVFASNSGQLLSPPFVVPTNTTLKIDTTNLRDSDNCKPDAPGLSCQVMALQDVQSEQAVSVAVLPVNECQVTHSGVNNIYITSDDTPLPTDLAGRAAIPIDTICAGPTYVYVHDSVPSQV</sequence>
<accession>A0AAV5AL59</accession>
<comment type="caution">
    <text evidence="1">The sequence shown here is derived from an EMBL/GenBank/DDBJ whole genome shotgun (WGS) entry which is preliminary data.</text>
</comment>
<proteinExistence type="predicted"/>
<name>A0AAV5AL59_9AGAM</name>
<dbReference type="AlphaFoldDB" id="A0AAV5AL59"/>
<dbReference type="EMBL" id="BPWL01000009">
    <property type="protein sequence ID" value="GJJ14412.1"/>
    <property type="molecule type" value="Genomic_DNA"/>
</dbReference>
<reference evidence="1" key="1">
    <citation type="submission" date="2021-10" db="EMBL/GenBank/DDBJ databases">
        <title>De novo Genome Assembly of Clathrus columnatus (Basidiomycota, Fungi) Using Illumina and Nanopore Sequence Data.</title>
        <authorList>
            <person name="Ogiso-Tanaka E."/>
            <person name="Itagaki H."/>
            <person name="Hosoya T."/>
            <person name="Hosaka K."/>
        </authorList>
    </citation>
    <scope>NUCLEOTIDE SEQUENCE</scope>
    <source>
        <strain evidence="1">MO-923</strain>
    </source>
</reference>
<dbReference type="Proteomes" id="UP001050691">
    <property type="component" value="Unassembled WGS sequence"/>
</dbReference>
<keyword evidence="2" id="KW-1185">Reference proteome</keyword>
<protein>
    <submittedName>
        <fullName evidence="1">Uncharacterized protein</fullName>
    </submittedName>
</protein>
<organism evidence="1 2">
    <name type="scientific">Clathrus columnatus</name>
    <dbReference type="NCBI Taxonomy" id="1419009"/>
    <lineage>
        <taxon>Eukaryota</taxon>
        <taxon>Fungi</taxon>
        <taxon>Dikarya</taxon>
        <taxon>Basidiomycota</taxon>
        <taxon>Agaricomycotina</taxon>
        <taxon>Agaricomycetes</taxon>
        <taxon>Phallomycetidae</taxon>
        <taxon>Phallales</taxon>
        <taxon>Clathraceae</taxon>
        <taxon>Clathrus</taxon>
    </lineage>
</organism>
<gene>
    <name evidence="1" type="ORF">Clacol_008676</name>
</gene>